<feature type="region of interest" description="Disordered" evidence="1">
    <location>
        <begin position="257"/>
        <end position="276"/>
    </location>
</feature>
<dbReference type="Proteomes" id="UP001215598">
    <property type="component" value="Unassembled WGS sequence"/>
</dbReference>
<sequence length="350" mass="38157">MPFRRRLPCTFAWQSPRSTRPSISATDPSTFVHPRLRRRAETGALPISSPSLPLLWTLATAASFRTLRVNPRRRRVSLKQRYHRRDPEFPDLRPGGSPLAPCPQTSERCSLTWSPAYHLFFSIRDTLPRPGVPSPIFIATSICRGPRPLDLRVAVADIDEADTALDSHCPAQRRQPPDSAPPLLLPSPTALALRFSGASLRPRHVPGPPPPSRRTRQSALSTLPPSHPPPSTLAPPTRTRTSGAFFLAASTHPWAFASRSPSLSSPPPAANPKISPTAAASALSRCFWPVASASTCPRTATSISTDPTVSTIDSATFAPSPLHLRTVDAHNNQRYRRLLFRGVHPPGTFA</sequence>
<protein>
    <submittedName>
        <fullName evidence="2">Uncharacterized protein</fullName>
    </submittedName>
</protein>
<reference evidence="2" key="1">
    <citation type="submission" date="2023-03" db="EMBL/GenBank/DDBJ databases">
        <title>Massive genome expansion in bonnet fungi (Mycena s.s.) driven by repeated elements and novel gene families across ecological guilds.</title>
        <authorList>
            <consortium name="Lawrence Berkeley National Laboratory"/>
            <person name="Harder C.B."/>
            <person name="Miyauchi S."/>
            <person name="Viragh M."/>
            <person name="Kuo A."/>
            <person name="Thoen E."/>
            <person name="Andreopoulos B."/>
            <person name="Lu D."/>
            <person name="Skrede I."/>
            <person name="Drula E."/>
            <person name="Henrissat B."/>
            <person name="Morin E."/>
            <person name="Kohler A."/>
            <person name="Barry K."/>
            <person name="LaButti K."/>
            <person name="Morin E."/>
            <person name="Salamov A."/>
            <person name="Lipzen A."/>
            <person name="Mereny Z."/>
            <person name="Hegedus B."/>
            <person name="Baldrian P."/>
            <person name="Stursova M."/>
            <person name="Weitz H."/>
            <person name="Taylor A."/>
            <person name="Grigoriev I.V."/>
            <person name="Nagy L.G."/>
            <person name="Martin F."/>
            <person name="Kauserud H."/>
        </authorList>
    </citation>
    <scope>NUCLEOTIDE SEQUENCE</scope>
    <source>
        <strain evidence="2">CBHHK182m</strain>
    </source>
</reference>
<comment type="caution">
    <text evidence="2">The sequence shown here is derived from an EMBL/GenBank/DDBJ whole genome shotgun (WGS) entry which is preliminary data.</text>
</comment>
<gene>
    <name evidence="2" type="ORF">B0H16DRAFT_1753221</name>
</gene>
<evidence type="ECO:0000313" key="2">
    <source>
        <dbReference type="EMBL" id="KAJ7687803.1"/>
    </source>
</evidence>
<proteinExistence type="predicted"/>
<feature type="region of interest" description="Disordered" evidence="1">
    <location>
        <begin position="167"/>
        <end position="186"/>
    </location>
</feature>
<accession>A0AAD7DDK6</accession>
<keyword evidence="3" id="KW-1185">Reference proteome</keyword>
<dbReference type="EMBL" id="JARKIB010001006">
    <property type="protein sequence ID" value="KAJ7687803.1"/>
    <property type="molecule type" value="Genomic_DNA"/>
</dbReference>
<dbReference type="AlphaFoldDB" id="A0AAD7DDK6"/>
<feature type="region of interest" description="Disordered" evidence="1">
    <location>
        <begin position="197"/>
        <end position="239"/>
    </location>
</feature>
<evidence type="ECO:0000256" key="1">
    <source>
        <dbReference type="SAM" id="MobiDB-lite"/>
    </source>
</evidence>
<name>A0AAD7DDK6_9AGAR</name>
<organism evidence="2 3">
    <name type="scientific">Mycena metata</name>
    <dbReference type="NCBI Taxonomy" id="1033252"/>
    <lineage>
        <taxon>Eukaryota</taxon>
        <taxon>Fungi</taxon>
        <taxon>Dikarya</taxon>
        <taxon>Basidiomycota</taxon>
        <taxon>Agaricomycotina</taxon>
        <taxon>Agaricomycetes</taxon>
        <taxon>Agaricomycetidae</taxon>
        <taxon>Agaricales</taxon>
        <taxon>Marasmiineae</taxon>
        <taxon>Mycenaceae</taxon>
        <taxon>Mycena</taxon>
    </lineage>
</organism>
<evidence type="ECO:0000313" key="3">
    <source>
        <dbReference type="Proteomes" id="UP001215598"/>
    </source>
</evidence>